<dbReference type="Pfam" id="PF13410">
    <property type="entry name" value="GST_C_2"/>
    <property type="match status" value="1"/>
</dbReference>
<dbReference type="Gene3D" id="1.20.1050.10">
    <property type="match status" value="1"/>
</dbReference>
<dbReference type="SUPFAM" id="SSF52833">
    <property type="entry name" value="Thioredoxin-like"/>
    <property type="match status" value="1"/>
</dbReference>
<dbReference type="Proteomes" id="UP000005615">
    <property type="component" value="Unassembled WGS sequence"/>
</dbReference>
<keyword evidence="2" id="KW-1185">Reference proteome</keyword>
<gene>
    <name evidence="1" type="ORF">IMCC3088_503</name>
</gene>
<dbReference type="EMBL" id="AEIG01000135">
    <property type="protein sequence ID" value="EGG28290.1"/>
    <property type="molecule type" value="Genomic_DNA"/>
</dbReference>
<dbReference type="OrthoDB" id="7054557at2"/>
<keyword evidence="1" id="KW-0808">Transferase</keyword>
<dbReference type="AlphaFoldDB" id="F3L5V4"/>
<organism evidence="1 2">
    <name type="scientific">Aequoribacter fuscus</name>
    <dbReference type="NCBI Taxonomy" id="2518989"/>
    <lineage>
        <taxon>Bacteria</taxon>
        <taxon>Pseudomonadati</taxon>
        <taxon>Pseudomonadota</taxon>
        <taxon>Gammaproteobacteria</taxon>
        <taxon>Cellvibrionales</taxon>
        <taxon>Halieaceae</taxon>
        <taxon>Aequoribacter</taxon>
    </lineage>
</organism>
<dbReference type="Pfam" id="PF13417">
    <property type="entry name" value="GST_N_3"/>
    <property type="match status" value="1"/>
</dbReference>
<sequence>MNQTLTIAGMPGSPYTRKMLAVLRYRRIPHRTVTQYTAEDEALPRPKVPVIPYLVFPGEDHARFDSTPLISELDARHTERKVRPNDPALAFIDALIEDYADEWLTKPMFHYRWAYQADAEQAAAVLPRWSNTTLSETELQARGELFAQRQIDRLWVVGSNQTTGPLIEDSYHRLLDILDKTLTGQRFLLGSRPGAGDFALFGQLTQLALFDPTPQKLTMHNAPRIVAWTQWIDDLSGITVADDGFLALADAQDRLRPLLSEIGRVYVPVMLANAKALIEGHEQVVCRVDGEEWVQKPFPYQAKCIKTLRNQFVALPEIHQRQVLDCLNGTGCEPLVTG</sequence>
<proteinExistence type="predicted"/>
<name>F3L5V4_9GAMM</name>
<dbReference type="SUPFAM" id="SSF47616">
    <property type="entry name" value="GST C-terminal domain-like"/>
    <property type="match status" value="1"/>
</dbReference>
<evidence type="ECO:0000313" key="1">
    <source>
        <dbReference type="EMBL" id="EGG28290.1"/>
    </source>
</evidence>
<dbReference type="InterPro" id="IPR036282">
    <property type="entry name" value="Glutathione-S-Trfase_C_sf"/>
</dbReference>
<dbReference type="RefSeq" id="WP_009577248.1">
    <property type="nucleotide sequence ID" value="NZ_AEIG01000135.1"/>
</dbReference>
<comment type="caution">
    <text evidence="1">The sequence shown here is derived from an EMBL/GenBank/DDBJ whole genome shotgun (WGS) entry which is preliminary data.</text>
</comment>
<dbReference type="CDD" id="cd00299">
    <property type="entry name" value="GST_C_family"/>
    <property type="match status" value="1"/>
</dbReference>
<dbReference type="InterPro" id="IPR036249">
    <property type="entry name" value="Thioredoxin-like_sf"/>
</dbReference>
<protein>
    <submittedName>
        <fullName evidence="1">Glutathione S-transferase</fullName>
    </submittedName>
</protein>
<dbReference type="eggNOG" id="COG0625">
    <property type="taxonomic scope" value="Bacteria"/>
</dbReference>
<accession>F3L5V4</accession>
<dbReference type="InterPro" id="IPR004045">
    <property type="entry name" value="Glutathione_S-Trfase_N"/>
</dbReference>
<dbReference type="GO" id="GO:0016740">
    <property type="term" value="F:transferase activity"/>
    <property type="evidence" value="ECO:0007669"/>
    <property type="project" value="UniProtKB-KW"/>
</dbReference>
<evidence type="ECO:0000313" key="2">
    <source>
        <dbReference type="Proteomes" id="UP000005615"/>
    </source>
</evidence>
<dbReference type="STRING" id="2518989.IMCC3088_503"/>
<reference evidence="1 2" key="1">
    <citation type="journal article" date="2011" name="J. Bacteriol.">
        <title>Genome sequence of strain IMCC3088, a proteorhodopsin-containing marine bacterium belonging to the OM60/NOR5 clade.</title>
        <authorList>
            <person name="Jang Y."/>
            <person name="Oh H.M."/>
            <person name="Kang I."/>
            <person name="Lee K."/>
            <person name="Yang S.J."/>
            <person name="Cho J.C."/>
        </authorList>
    </citation>
    <scope>NUCLEOTIDE SEQUENCE [LARGE SCALE GENOMIC DNA]</scope>
    <source>
        <strain evidence="1 2">IMCC3088</strain>
    </source>
</reference>